<organism evidence="2 3">
    <name type="scientific">Fuscovulum ytuae</name>
    <dbReference type="NCBI Taxonomy" id="3042299"/>
    <lineage>
        <taxon>Bacteria</taxon>
        <taxon>Pseudomonadati</taxon>
        <taxon>Pseudomonadota</taxon>
        <taxon>Alphaproteobacteria</taxon>
        <taxon>Rhodobacterales</taxon>
        <taxon>Paracoccaceae</taxon>
        <taxon>Fuscovulum</taxon>
    </lineage>
</organism>
<dbReference type="InterPro" id="IPR011055">
    <property type="entry name" value="Dup_hybrid_motif"/>
</dbReference>
<evidence type="ECO:0000313" key="3">
    <source>
        <dbReference type="Proteomes" id="UP001230978"/>
    </source>
</evidence>
<dbReference type="Gene3D" id="2.70.70.10">
    <property type="entry name" value="Glucose Permease (Domain IIA)"/>
    <property type="match status" value="1"/>
</dbReference>
<keyword evidence="3" id="KW-1185">Reference proteome</keyword>
<feature type="signal peptide" evidence="1">
    <location>
        <begin position="1"/>
        <end position="18"/>
    </location>
</feature>
<dbReference type="Proteomes" id="UP001230978">
    <property type="component" value="Chromosome"/>
</dbReference>
<evidence type="ECO:0000313" key="2">
    <source>
        <dbReference type="EMBL" id="WGV18073.1"/>
    </source>
</evidence>
<gene>
    <name evidence="2" type="ORF">QF092_10815</name>
</gene>
<dbReference type="SUPFAM" id="SSF51261">
    <property type="entry name" value="Duplicated hybrid motif"/>
    <property type="match status" value="1"/>
</dbReference>
<feature type="chain" id="PRO_5045387414" evidence="1">
    <location>
        <begin position="19"/>
        <end position="369"/>
    </location>
</feature>
<dbReference type="EMBL" id="CP124535">
    <property type="protein sequence ID" value="WGV18073.1"/>
    <property type="molecule type" value="Genomic_DNA"/>
</dbReference>
<reference evidence="2 3" key="1">
    <citation type="submission" date="2023-04" db="EMBL/GenBank/DDBJ databases">
        <title>YMD61, complete Genome.</title>
        <authorList>
            <person name="Zhang J."/>
        </authorList>
    </citation>
    <scope>NUCLEOTIDE SEQUENCE [LARGE SCALE GENOMIC DNA]</scope>
    <source>
        <strain evidence="2 3">YMD61</strain>
    </source>
</reference>
<dbReference type="RefSeq" id="WP_281469923.1">
    <property type="nucleotide sequence ID" value="NZ_CP124535.1"/>
</dbReference>
<accession>A0ABY8QB44</accession>
<evidence type="ECO:0000256" key="1">
    <source>
        <dbReference type="SAM" id="SignalP"/>
    </source>
</evidence>
<sequence>MLRAAALTLALTTAPAVAQSVAEQAAQASADLQAAVAALQAAEGARDRVAALTETIRAYETGLGALREALRQASLRETALTLQFNAQRDRISQLVGVLGQMEAEPGPSLLLHPTGALGTVRSGMILADVTPALQAEAARLRAELQELRDLRDLQLASGQTLAAGLSAAQEARTALSQAISDRTDLPRRFTEDPDALRGLLESADTLQAFAEGLAPDDSDTEDFAAAQGRLPWPVLGSILLRPDEADAAGIRRPGLTLSTRPRALVTAPWPATIRYRGPLLDYGNVMILEPGGGYLLILAGLDTVYGEVGEVVAQSAPLGLMGGNEPALADILAASEEGGGVRESETLYLELRQGAEPVDPEPWFAEGRD</sequence>
<keyword evidence="1" id="KW-0732">Signal</keyword>
<name>A0ABY8QB44_9RHOB</name>
<protein>
    <submittedName>
        <fullName evidence="2">Peptidoglycan DD-metalloendopeptidase family protein</fullName>
    </submittedName>
</protein>
<proteinExistence type="predicted"/>